<dbReference type="InterPro" id="IPR011129">
    <property type="entry name" value="CSD"/>
</dbReference>
<keyword evidence="2" id="KW-0472">Membrane</keyword>
<keyword evidence="2" id="KW-0812">Transmembrane</keyword>
<dbReference type="RefSeq" id="WP_104484981.1">
    <property type="nucleotide sequence ID" value="NZ_BMYB01000015.1"/>
</dbReference>
<protein>
    <recommendedName>
        <fullName evidence="3">CSD domain-containing protein</fullName>
    </recommendedName>
</protein>
<keyword evidence="1" id="KW-0597">Phosphoprotein</keyword>
<name>A0A2P5TQW0_9GAMM</name>
<evidence type="ECO:0000313" key="5">
    <source>
        <dbReference type="Proteomes" id="UP000242231"/>
    </source>
</evidence>
<dbReference type="CDD" id="cd04458">
    <property type="entry name" value="CSP_CDS"/>
    <property type="match status" value="1"/>
</dbReference>
<keyword evidence="5" id="KW-1185">Reference proteome</keyword>
<feature type="transmembrane region" description="Helical" evidence="2">
    <location>
        <begin position="90"/>
        <end position="112"/>
    </location>
</feature>
<dbReference type="Gene3D" id="2.40.50.140">
    <property type="entry name" value="Nucleic acid-binding proteins"/>
    <property type="match status" value="1"/>
</dbReference>
<keyword evidence="2" id="KW-1133">Transmembrane helix</keyword>
<dbReference type="InterPro" id="IPR052069">
    <property type="entry name" value="Ca-reg_mRNA-binding_domain"/>
</dbReference>
<evidence type="ECO:0000313" key="4">
    <source>
        <dbReference type="EMBL" id="PPL18172.1"/>
    </source>
</evidence>
<dbReference type="SUPFAM" id="SSF50249">
    <property type="entry name" value="Nucleic acid-binding proteins"/>
    <property type="match status" value="1"/>
</dbReference>
<dbReference type="AlphaFoldDB" id="A0A2P5TQW0"/>
<feature type="domain" description="CSD" evidence="3">
    <location>
        <begin position="1"/>
        <end position="65"/>
    </location>
</feature>
<reference evidence="5" key="1">
    <citation type="submission" date="2016-11" db="EMBL/GenBank/DDBJ databases">
        <authorList>
            <person name="Sisinthy S."/>
            <person name="Ara S."/>
            <person name="Gundlapally S.R."/>
        </authorList>
    </citation>
    <scope>NUCLEOTIDE SEQUENCE [LARGE SCALE GENOMIC DNA]</scope>
    <source>
        <strain evidence="5">V1-41</strain>
    </source>
</reference>
<dbReference type="GO" id="GO:0003730">
    <property type="term" value="F:mRNA 3'-UTR binding"/>
    <property type="evidence" value="ECO:0007669"/>
    <property type="project" value="TreeGrafter"/>
</dbReference>
<dbReference type="GO" id="GO:0043488">
    <property type="term" value="P:regulation of mRNA stability"/>
    <property type="evidence" value="ECO:0007669"/>
    <property type="project" value="TreeGrafter"/>
</dbReference>
<dbReference type="GO" id="GO:0005829">
    <property type="term" value="C:cytosol"/>
    <property type="evidence" value="ECO:0007669"/>
    <property type="project" value="UniProtKB-ARBA"/>
</dbReference>
<dbReference type="Proteomes" id="UP000242231">
    <property type="component" value="Unassembled WGS sequence"/>
</dbReference>
<sequence length="227" mass="25636">MKGKVSQWKDDKGFGFIQPDDGSEKLFFHISAVKTNARRPQIGDCVTFESTLDALQRLKAKEVVLEGIAIDSRATFKKGSIRTVPPKKNFVDYISVLVIMVSLAATGFEFYHSQEIESSWPFGVPALIAFFVLNRQKKPKDKSFHCSRCRVIAEHDSRTIQAWNSGFTKIYCNACHVKWLNDHEKQKHTLTHKYAPIQKQSGGCLGLLALIIVMPILGGIGLYQWFT</sequence>
<dbReference type="PANTHER" id="PTHR12962:SF1">
    <property type="entry name" value="COLD SHOCK DOMAIN-CONTAINING PROTEIN CG9705"/>
    <property type="match status" value="1"/>
</dbReference>
<feature type="transmembrane region" description="Helical" evidence="2">
    <location>
        <begin position="203"/>
        <end position="226"/>
    </location>
</feature>
<dbReference type="EMBL" id="MPZM01000002">
    <property type="protein sequence ID" value="PPL18172.1"/>
    <property type="molecule type" value="Genomic_DNA"/>
</dbReference>
<dbReference type="PROSITE" id="PS51857">
    <property type="entry name" value="CSD_2"/>
    <property type="match status" value="1"/>
</dbReference>
<feature type="transmembrane region" description="Helical" evidence="2">
    <location>
        <begin position="118"/>
        <end position="134"/>
    </location>
</feature>
<accession>A0A2P5TQW0</accession>
<dbReference type="PANTHER" id="PTHR12962">
    <property type="entry name" value="CALCIUM-REGULATED HEAT STABLE PROTEIN CRHSP-24-RELATED"/>
    <property type="match status" value="1"/>
</dbReference>
<gene>
    <name evidence="4" type="ORF">UN63_01270</name>
</gene>
<evidence type="ECO:0000256" key="2">
    <source>
        <dbReference type="SAM" id="Phobius"/>
    </source>
</evidence>
<comment type="caution">
    <text evidence="4">The sequence shown here is derived from an EMBL/GenBank/DDBJ whole genome shotgun (WGS) entry which is preliminary data.</text>
</comment>
<organism evidence="4 5">
    <name type="scientific">Oceanisphaera arctica</name>
    <dbReference type="NCBI Taxonomy" id="641510"/>
    <lineage>
        <taxon>Bacteria</taxon>
        <taxon>Pseudomonadati</taxon>
        <taxon>Pseudomonadota</taxon>
        <taxon>Gammaproteobacteria</taxon>
        <taxon>Aeromonadales</taxon>
        <taxon>Aeromonadaceae</taxon>
        <taxon>Oceanisphaera</taxon>
    </lineage>
</organism>
<dbReference type="InterPro" id="IPR002059">
    <property type="entry name" value="CSP_DNA-bd"/>
</dbReference>
<dbReference type="OrthoDB" id="72963at2"/>
<dbReference type="InterPro" id="IPR012340">
    <property type="entry name" value="NA-bd_OB-fold"/>
</dbReference>
<evidence type="ECO:0000259" key="3">
    <source>
        <dbReference type="PROSITE" id="PS51857"/>
    </source>
</evidence>
<dbReference type="SMART" id="SM00357">
    <property type="entry name" value="CSP"/>
    <property type="match status" value="1"/>
</dbReference>
<proteinExistence type="predicted"/>
<evidence type="ECO:0000256" key="1">
    <source>
        <dbReference type="ARBA" id="ARBA00022553"/>
    </source>
</evidence>
<dbReference type="Pfam" id="PF00313">
    <property type="entry name" value="CSD"/>
    <property type="match status" value="1"/>
</dbReference>